<proteinExistence type="predicted"/>
<evidence type="ECO:0000259" key="2">
    <source>
        <dbReference type="PROSITE" id="PS50003"/>
    </source>
</evidence>
<keyword evidence="4" id="KW-1185">Reference proteome</keyword>
<feature type="compositionally biased region" description="Basic and acidic residues" evidence="1">
    <location>
        <begin position="782"/>
        <end position="792"/>
    </location>
</feature>
<evidence type="ECO:0000313" key="3">
    <source>
        <dbReference type="EMBL" id="EER33030.1"/>
    </source>
</evidence>
<feature type="compositionally biased region" description="Polar residues" evidence="1">
    <location>
        <begin position="1051"/>
        <end position="1063"/>
    </location>
</feature>
<organism evidence="3 4">
    <name type="scientific">Candida tropicalis (strain ATCC MYA-3404 / T1)</name>
    <name type="common">Yeast</name>
    <dbReference type="NCBI Taxonomy" id="294747"/>
    <lineage>
        <taxon>Eukaryota</taxon>
        <taxon>Fungi</taxon>
        <taxon>Dikarya</taxon>
        <taxon>Ascomycota</taxon>
        <taxon>Saccharomycotina</taxon>
        <taxon>Pichiomycetes</taxon>
        <taxon>Debaryomycetaceae</taxon>
        <taxon>Candida/Lodderomyces clade</taxon>
        <taxon>Candida</taxon>
    </lineage>
</organism>
<dbReference type="eggNOG" id="ENOG502QPV9">
    <property type="taxonomic scope" value="Eukaryota"/>
</dbReference>
<feature type="compositionally biased region" description="Polar residues" evidence="1">
    <location>
        <begin position="749"/>
        <end position="761"/>
    </location>
</feature>
<dbReference type="RefSeq" id="XP_002549158.1">
    <property type="nucleotide sequence ID" value="XM_002549112.1"/>
</dbReference>
<dbReference type="GeneID" id="8297979"/>
<feature type="compositionally biased region" description="Low complexity" evidence="1">
    <location>
        <begin position="831"/>
        <end position="854"/>
    </location>
</feature>
<feature type="compositionally biased region" description="Polar residues" evidence="1">
    <location>
        <begin position="597"/>
        <end position="607"/>
    </location>
</feature>
<dbReference type="VEuPathDB" id="FungiDB:CTRG_03455"/>
<feature type="region of interest" description="Disordered" evidence="1">
    <location>
        <begin position="1"/>
        <end position="32"/>
    </location>
</feature>
<accession>C5MBL3</accession>
<feature type="compositionally biased region" description="Polar residues" evidence="1">
    <location>
        <begin position="22"/>
        <end position="32"/>
    </location>
</feature>
<dbReference type="CDD" id="cd00821">
    <property type="entry name" value="PH"/>
    <property type="match status" value="1"/>
</dbReference>
<feature type="domain" description="PH" evidence="2">
    <location>
        <begin position="52"/>
        <end position="172"/>
    </location>
</feature>
<evidence type="ECO:0000313" key="4">
    <source>
        <dbReference type="Proteomes" id="UP000002037"/>
    </source>
</evidence>
<dbReference type="HOGENOM" id="CLU_006977_0_0_1"/>
<name>C5MBL3_CANTT</name>
<feature type="compositionally biased region" description="Low complexity" evidence="1">
    <location>
        <begin position="890"/>
        <end position="912"/>
    </location>
</feature>
<dbReference type="InterPro" id="IPR001849">
    <property type="entry name" value="PH_domain"/>
</dbReference>
<dbReference type="SMART" id="SM00233">
    <property type="entry name" value="PH"/>
    <property type="match status" value="1"/>
</dbReference>
<dbReference type="InterPro" id="IPR058155">
    <property type="entry name" value="Skg3/CAF120-like_PH"/>
</dbReference>
<feature type="compositionally biased region" description="Low complexity" evidence="1">
    <location>
        <begin position="440"/>
        <end position="460"/>
    </location>
</feature>
<reference evidence="3 4" key="1">
    <citation type="journal article" date="2009" name="Nature">
        <title>Evolution of pathogenicity and sexual reproduction in eight Candida genomes.</title>
        <authorList>
            <person name="Butler G."/>
            <person name="Rasmussen M.D."/>
            <person name="Lin M.F."/>
            <person name="Santos M.A."/>
            <person name="Sakthikumar S."/>
            <person name="Munro C.A."/>
            <person name="Rheinbay E."/>
            <person name="Grabherr M."/>
            <person name="Forche A."/>
            <person name="Reedy J.L."/>
            <person name="Agrafioti I."/>
            <person name="Arnaud M.B."/>
            <person name="Bates S."/>
            <person name="Brown A.J."/>
            <person name="Brunke S."/>
            <person name="Costanzo M.C."/>
            <person name="Fitzpatrick D.A."/>
            <person name="de Groot P.W."/>
            <person name="Harris D."/>
            <person name="Hoyer L.L."/>
            <person name="Hube B."/>
            <person name="Klis F.M."/>
            <person name="Kodira C."/>
            <person name="Lennard N."/>
            <person name="Logue M.E."/>
            <person name="Martin R."/>
            <person name="Neiman A.M."/>
            <person name="Nikolaou E."/>
            <person name="Quail M.A."/>
            <person name="Quinn J."/>
            <person name="Santos M.C."/>
            <person name="Schmitzberger F.F."/>
            <person name="Sherlock G."/>
            <person name="Shah P."/>
            <person name="Silverstein K.A."/>
            <person name="Skrzypek M.S."/>
            <person name="Soll D."/>
            <person name="Staggs R."/>
            <person name="Stansfield I."/>
            <person name="Stumpf M.P."/>
            <person name="Sudbery P.E."/>
            <person name="Srikantha T."/>
            <person name="Zeng Q."/>
            <person name="Berman J."/>
            <person name="Berriman M."/>
            <person name="Heitman J."/>
            <person name="Gow N.A."/>
            <person name="Lorenz M.C."/>
            <person name="Birren B.W."/>
            <person name="Kellis M."/>
            <person name="Cuomo C.A."/>
        </authorList>
    </citation>
    <scope>NUCLEOTIDE SEQUENCE [LARGE SCALE GENOMIC DNA]</scope>
    <source>
        <strain evidence="4">ATCC MYA-3404 / T1</strain>
    </source>
</reference>
<feature type="compositionally biased region" description="Acidic residues" evidence="1">
    <location>
        <begin position="567"/>
        <end position="585"/>
    </location>
</feature>
<feature type="compositionally biased region" description="Low complexity" evidence="1">
    <location>
        <begin position="953"/>
        <end position="976"/>
    </location>
</feature>
<feature type="compositionally biased region" description="Polar residues" evidence="1">
    <location>
        <begin position="978"/>
        <end position="996"/>
    </location>
</feature>
<dbReference type="Gene3D" id="2.30.29.30">
    <property type="entry name" value="Pleckstrin-homology domain (PH domain)/Phosphotyrosine-binding domain (PTB)"/>
    <property type="match status" value="1"/>
</dbReference>
<dbReference type="STRING" id="294747.C5MBL3"/>
<gene>
    <name evidence="3" type="ORF">CTRG_03455</name>
</gene>
<dbReference type="EMBL" id="GG692398">
    <property type="protein sequence ID" value="EER33030.1"/>
    <property type="molecule type" value="Genomic_DNA"/>
</dbReference>
<dbReference type="PROSITE" id="PS50003">
    <property type="entry name" value="PH_DOMAIN"/>
    <property type="match status" value="1"/>
</dbReference>
<feature type="region of interest" description="Disordered" evidence="1">
    <location>
        <begin position="559"/>
        <end position="1063"/>
    </location>
</feature>
<dbReference type="OrthoDB" id="5563754at2759"/>
<dbReference type="InterPro" id="IPR011993">
    <property type="entry name" value="PH-like_dom_sf"/>
</dbReference>
<dbReference type="Pfam" id="PF25381">
    <property type="entry name" value="PH_26"/>
    <property type="match status" value="1"/>
</dbReference>
<dbReference type="AlphaFoldDB" id="C5MBL3"/>
<feature type="compositionally biased region" description="Low complexity" evidence="1">
    <location>
        <begin position="926"/>
        <end position="938"/>
    </location>
</feature>
<feature type="compositionally biased region" description="Polar residues" evidence="1">
    <location>
        <begin position="699"/>
        <end position="708"/>
    </location>
</feature>
<feature type="region of interest" description="Disordered" evidence="1">
    <location>
        <begin position="423"/>
        <end position="487"/>
    </location>
</feature>
<dbReference type="KEGG" id="ctp:CTRG_03455"/>
<feature type="compositionally biased region" description="Low complexity" evidence="1">
    <location>
        <begin position="736"/>
        <end position="745"/>
    </location>
</feature>
<sequence length="1063" mass="119241">MNAMKKRMSSGKEPPKIDTSKEQTPISDSNSLDGVSPELIPIVTLLSSQAHRRYHEGIFMLYYDLNGDGKPADREWKEVYGILTGNQLAYWDAANLAQFKSNPNALLETSSKPAYINFTDSVYNAMKVLPAAKQNLDNVIIVSTTLKNRYILQFKSYKDLTNWYSALRLSNFEYSSLQEAYTGALLSARGSRLSDIRTVLAEKRFDHEDWVSIRYGSGMAWKRCFAVIEPSTIKRKSFVPGRILFFENEQKKKKQLMAVVTNASAVSAIYPQSHLLIDHSTMLKMEGYINFESPSLSTKIPKKSAGDFKHTSIYLMPEQHSSVPGFDTLIRFLIPLLDSFGLYGRPKRLKANRSDPDSLLFGLPTLPRVHYLELDDALELTKGDFLNWDSKTWNTNIKQILKSKLDRGYEGCGSQRGYQGAVSGMNSPVISSGSPRFPGSSTISSSSRSASSSLSQQQKIPQPPVKPPTQSELKPATSGLNKNVNELSIGVPNSSSSLSVDKTRENHKSVQLAEIYQKYSDIQTPSDKFDRNALLNGSEENIVEDDLPAGVRQMNLNANVYPKDDDGLFSDDEEEEEEEEEEDEAFEKIDVRKIGINNENNPSTPSMGSLKVPYATDDRTGSYSSVMSPMAQFNDFQETYKQQTEKRNPYPNNSDLEDDDEDEDSLSSPPPPVPAHDPKYKPGFQGNISSVPSGVAGTRGSTGKTSVHSEVGRVTSGSSTESFTKDGEEIHIYPSLAPKPLAAKPRYISSPNSSQNGSRASLSPERLAPNKKENLQYPVSPDRFDKVTKSSDDLNEVMKLPSLPPMQQNQYSASPPKQLSQQPRPQHAYLQQAQPQSQQQQQQQQQQAQPQPQAHHARPLNQNPYPSSGQQGYPPQFGYQLQNKPKPMIPQQQQQGPPRPQQQGQPRSQQQGPPRPQQQFYGQHVPQQMRTQPHPQQQSHNIPQGYRPPPPQQQQQQQHQGPPPQQQTQQYGRPVPQNYPSQGSMQSRGTIPRNNGQAPPPPQQQQHYQRQQQSNAFRGYDSQQQYSYLPTKVPPTNGNPHQPRNPYENGYQDQYANGNTRKY</sequence>
<protein>
    <recommendedName>
        <fullName evidence="2">PH domain-containing protein</fullName>
    </recommendedName>
</protein>
<feature type="compositionally biased region" description="Polar residues" evidence="1">
    <location>
        <begin position="1021"/>
        <end position="1042"/>
    </location>
</feature>
<feature type="compositionally biased region" description="Polar residues" evidence="1">
    <location>
        <begin position="424"/>
        <end position="434"/>
    </location>
</feature>
<dbReference type="Proteomes" id="UP000002037">
    <property type="component" value="Unassembled WGS sequence"/>
</dbReference>
<evidence type="ECO:0000256" key="1">
    <source>
        <dbReference type="SAM" id="MobiDB-lite"/>
    </source>
</evidence>
<feature type="compositionally biased region" description="Polar residues" evidence="1">
    <location>
        <begin position="478"/>
        <end position="487"/>
    </location>
</feature>
<feature type="compositionally biased region" description="Low complexity" evidence="1">
    <location>
        <begin position="864"/>
        <end position="880"/>
    </location>
</feature>
<feature type="compositionally biased region" description="Polar residues" evidence="1">
    <location>
        <begin position="805"/>
        <end position="824"/>
    </location>
</feature>
<feature type="compositionally biased region" description="Low complexity" evidence="1">
    <location>
        <begin position="1004"/>
        <end position="1013"/>
    </location>
</feature>
<dbReference type="Pfam" id="PF00169">
    <property type="entry name" value="PH"/>
    <property type="match status" value="1"/>
</dbReference>
<dbReference type="SUPFAM" id="SSF50729">
    <property type="entry name" value="PH domain-like"/>
    <property type="match status" value="1"/>
</dbReference>
<feature type="compositionally biased region" description="Acidic residues" evidence="1">
    <location>
        <begin position="655"/>
        <end position="665"/>
    </location>
</feature>